<feature type="transmembrane region" description="Helical" evidence="2">
    <location>
        <begin position="390"/>
        <end position="410"/>
    </location>
</feature>
<sequence>MTSRLASPDAAPPSRWRSFLLIVLLALPLIIGAVVAGLSQWEPAHAWSSAAQPFGAPRENSASPEVKEAAEAASRAQAQASMLKSGAKQLDDGTGELNKGADELGGGVDKLANGSQELVAGLNQLQSGTNTLGGGATELANGVGGAVDQVVGLGAVQGQILQAIDGTMHDLEGNKTKEAKQIRSQLGDLRAQVNNFRLDNSVTDQLKKLKDGSRDLSNQLAVDGYAYHDGVNQAVSGAQELNAGIAELNQRVDEALEGVDKLDDGAGRLSSMAAQNQTNVGDIQRALPPAQATSEGPAHLLSPIVAMLISALVLLAGAVAGVTWHLRIRSWLTVLGGSVAAVAIGEILLFVLATGLTPAAAVWAGVALFLGALSAAAITRGLLGAFGTTAGSIIAALFGIGQTALVGWLWKSAAIAGVSKLWQAVANLLPLNWTTAAVTVAGNDGEQGVLWVGIAVLLAVTLIGLSARWWAPSTANTEDPIN</sequence>
<keyword evidence="6" id="KW-1185">Reference proteome</keyword>
<evidence type="ECO:0008006" key="7">
    <source>
        <dbReference type="Google" id="ProtNLM"/>
    </source>
</evidence>
<evidence type="ECO:0000313" key="6">
    <source>
        <dbReference type="Proteomes" id="UP001185631"/>
    </source>
</evidence>
<dbReference type="NCBIfam" id="TIGR03057">
    <property type="entry name" value="xxxLxxG_by_4"/>
    <property type="match status" value="3"/>
</dbReference>
<comment type="caution">
    <text evidence="3">The sequence shown here is derived from an EMBL/GenBank/DDBJ whole genome shotgun (WGS) entry which is preliminary data.</text>
</comment>
<accession>A0A9X3MAT4</accession>
<dbReference type="Proteomes" id="UP001146430">
    <property type="component" value="Unassembled WGS sequence"/>
</dbReference>
<evidence type="ECO:0000313" key="5">
    <source>
        <dbReference type="Proteomes" id="UP001146430"/>
    </source>
</evidence>
<gene>
    <name evidence="3" type="ORF">L8V01_07640</name>
    <name evidence="4" type="ORF">RAE13_06910</name>
</gene>
<dbReference type="EMBL" id="JAKMUU010000004">
    <property type="protein sequence ID" value="MCZ9307349.1"/>
    <property type="molecule type" value="Genomic_DNA"/>
</dbReference>
<feature type="region of interest" description="Disordered" evidence="1">
    <location>
        <begin position="77"/>
        <end position="102"/>
    </location>
</feature>
<dbReference type="Proteomes" id="UP001185631">
    <property type="component" value="Unassembled WGS sequence"/>
</dbReference>
<proteinExistence type="predicted"/>
<keyword evidence="2" id="KW-0812">Transmembrane</keyword>
<dbReference type="InterPro" id="IPR023908">
    <property type="entry name" value="xxxLxxG_rpt"/>
</dbReference>
<feature type="transmembrane region" description="Helical" evidence="2">
    <location>
        <begin position="359"/>
        <end position="378"/>
    </location>
</feature>
<dbReference type="RefSeq" id="WP_269946501.1">
    <property type="nucleotide sequence ID" value="NZ_JAKMUU010000004.1"/>
</dbReference>
<dbReference type="AlphaFoldDB" id="A0A9X3MAT4"/>
<keyword evidence="2" id="KW-1133">Transmembrane helix</keyword>
<protein>
    <recommendedName>
        <fullName evidence="7">X-X-X-Leu-X-X-Gly heptad repeat-containing protein</fullName>
    </recommendedName>
</protein>
<reference evidence="4 6" key="2">
    <citation type="submission" date="2023-08" db="EMBL/GenBank/DDBJ databases">
        <title>Genomic characterization of the C. tuberculostearicum species complex, a ubiquitous member of the human skin microbiome.</title>
        <authorList>
            <person name="Ahmed N."/>
            <person name="Deming C."/>
            <person name="Conlan S."/>
            <person name="Segre J."/>
        </authorList>
    </citation>
    <scope>NUCLEOTIDE SEQUENCE [LARGE SCALE GENOMIC DNA]</scope>
    <source>
        <strain evidence="4 6">CTNIH19</strain>
    </source>
</reference>
<evidence type="ECO:0000256" key="2">
    <source>
        <dbReference type="SAM" id="Phobius"/>
    </source>
</evidence>
<evidence type="ECO:0000313" key="4">
    <source>
        <dbReference type="EMBL" id="MDV2424137.1"/>
    </source>
</evidence>
<feature type="transmembrane region" description="Helical" evidence="2">
    <location>
        <begin position="449"/>
        <end position="471"/>
    </location>
</feature>
<evidence type="ECO:0000256" key="1">
    <source>
        <dbReference type="SAM" id="MobiDB-lite"/>
    </source>
</evidence>
<organism evidence="3 5">
    <name type="scientific">Corynebacterium curieae</name>
    <dbReference type="NCBI Taxonomy" id="2913500"/>
    <lineage>
        <taxon>Bacteria</taxon>
        <taxon>Bacillati</taxon>
        <taxon>Actinomycetota</taxon>
        <taxon>Actinomycetes</taxon>
        <taxon>Mycobacteriales</taxon>
        <taxon>Corynebacteriaceae</taxon>
        <taxon>Corynebacterium</taxon>
    </lineage>
</organism>
<evidence type="ECO:0000313" key="3">
    <source>
        <dbReference type="EMBL" id="MCZ9307349.1"/>
    </source>
</evidence>
<feature type="transmembrane region" description="Helical" evidence="2">
    <location>
        <begin position="300"/>
        <end position="324"/>
    </location>
</feature>
<name>A0A9X3MAT4_9CORY</name>
<dbReference type="EMBL" id="JAVBID010000007">
    <property type="protein sequence ID" value="MDV2424137.1"/>
    <property type="molecule type" value="Genomic_DNA"/>
</dbReference>
<feature type="transmembrane region" description="Helical" evidence="2">
    <location>
        <begin position="422"/>
        <end position="442"/>
    </location>
</feature>
<reference evidence="3" key="1">
    <citation type="submission" date="2022-02" db="EMBL/GenBank/DDBJ databases">
        <title>Corynebacterium sp. from urogenital microbiome.</title>
        <authorList>
            <person name="Cappelli E.A."/>
            <person name="Ribeiro T.G."/>
            <person name="Peixe L."/>
        </authorList>
    </citation>
    <scope>NUCLEOTIDE SEQUENCE</scope>
    <source>
        <strain evidence="3">C8Ua_181</strain>
    </source>
</reference>
<feature type="transmembrane region" description="Helical" evidence="2">
    <location>
        <begin position="331"/>
        <end position="353"/>
    </location>
</feature>
<keyword evidence="2" id="KW-0472">Membrane</keyword>